<feature type="domain" description="AMP-dependent synthetase/ligase" evidence="3">
    <location>
        <begin position="62"/>
        <end position="469"/>
    </location>
</feature>
<dbReference type="Pfam" id="PF00501">
    <property type="entry name" value="AMP-binding"/>
    <property type="match status" value="1"/>
</dbReference>
<sequence>MSTPTVSAPEGVLTALDATRLARVGRTRRPARRSAVIERAEPLDVQVDPAQSVTDLLVQVATESPGLPLLARPVGDGWEELGAAEVVRRVRALAAGLAASGVAPGDRVALLSRTRLEWTLADYAIWWAGAVTVPVYETSSAEQAAWIVSDSGCTAAIVEQPRHRDLLASVASETPELDPQRVWVIDDGGFGALEALGADASLAVGEAELERRRSAVTGADLATIIYTSGTTGRPKGCQLTHANFVVLSRNAVSAIPEVFAAGGSTLLFLPLAHVFARFIQVLCLAGRTTLAHTPDSKDLTRDLASFRPTYVLAVPRVFEKVYASAEQKAIEGGKGKVFAKAAAVAEAYSRAQDDAVVGGRGPGLALRVQHALFDRLVYAKLRAALGGRATYAVSGGGPLGERLGHFFKGVGLTVLQGYGLTETTAPTTVNRPGRVKVASVGRPLPGCSIRIDTDGEVLVKGPHVCTGYWHNPAADAEAFDADGWFRTGDLGSLDEDGFLSITGRKKEIIVTAGGKNVAPAVLEDRLRAHPLVSQALVVGDARPYVACLITLDADVLPGWLRARGMPVLDVAAAAKDAGVRAVLQEAVDQANAAVSRAEGIKRFAVLEDDFTEANGLLTPSLKLRRRQVVAAHADAVEELYSSRS</sequence>
<dbReference type="PANTHER" id="PTHR43272">
    <property type="entry name" value="LONG-CHAIN-FATTY-ACID--COA LIGASE"/>
    <property type="match status" value="1"/>
</dbReference>
<dbReference type="PANTHER" id="PTHR43272:SF33">
    <property type="entry name" value="AMP-BINDING DOMAIN-CONTAINING PROTEIN-RELATED"/>
    <property type="match status" value="1"/>
</dbReference>
<keyword evidence="1" id="KW-0547">Nucleotide-binding</keyword>
<evidence type="ECO:0000313" key="4">
    <source>
        <dbReference type="EMBL" id="TXR52759.1"/>
    </source>
</evidence>
<accession>A0A5C8Z650</accession>
<organism evidence="4 5">
    <name type="scientific">Quadrisphaera setariae</name>
    <dbReference type="NCBI Taxonomy" id="2593304"/>
    <lineage>
        <taxon>Bacteria</taxon>
        <taxon>Bacillati</taxon>
        <taxon>Actinomycetota</taxon>
        <taxon>Actinomycetes</taxon>
        <taxon>Kineosporiales</taxon>
        <taxon>Kineosporiaceae</taxon>
        <taxon>Quadrisphaera</taxon>
    </lineage>
</organism>
<dbReference type="AlphaFoldDB" id="A0A5C8Z650"/>
<keyword evidence="2" id="KW-0067">ATP-binding</keyword>
<dbReference type="Proteomes" id="UP000321234">
    <property type="component" value="Unassembled WGS sequence"/>
</dbReference>
<dbReference type="CDD" id="cd05907">
    <property type="entry name" value="VL_LC_FACS_like"/>
    <property type="match status" value="1"/>
</dbReference>
<comment type="caution">
    <text evidence="4">The sequence shown here is derived from an EMBL/GenBank/DDBJ whole genome shotgun (WGS) entry which is preliminary data.</text>
</comment>
<gene>
    <name evidence="4" type="ORF">FMM08_18620</name>
</gene>
<evidence type="ECO:0000259" key="3">
    <source>
        <dbReference type="Pfam" id="PF00501"/>
    </source>
</evidence>
<dbReference type="EMBL" id="VKAC01000012">
    <property type="protein sequence ID" value="TXR52759.1"/>
    <property type="molecule type" value="Genomic_DNA"/>
</dbReference>
<dbReference type="GO" id="GO:0016020">
    <property type="term" value="C:membrane"/>
    <property type="evidence" value="ECO:0007669"/>
    <property type="project" value="TreeGrafter"/>
</dbReference>
<name>A0A5C8Z650_9ACTN</name>
<dbReference type="Gene3D" id="3.40.50.12780">
    <property type="entry name" value="N-terminal domain of ligase-like"/>
    <property type="match status" value="1"/>
</dbReference>
<evidence type="ECO:0000313" key="5">
    <source>
        <dbReference type="Proteomes" id="UP000321234"/>
    </source>
</evidence>
<dbReference type="InterPro" id="IPR042099">
    <property type="entry name" value="ANL_N_sf"/>
</dbReference>
<evidence type="ECO:0000256" key="2">
    <source>
        <dbReference type="ARBA" id="ARBA00022840"/>
    </source>
</evidence>
<dbReference type="Pfam" id="PF23562">
    <property type="entry name" value="AMP-binding_C_3"/>
    <property type="match status" value="1"/>
</dbReference>
<keyword evidence="5" id="KW-1185">Reference proteome</keyword>
<dbReference type="InterPro" id="IPR000873">
    <property type="entry name" value="AMP-dep_synth/lig_dom"/>
</dbReference>
<reference evidence="4 5" key="1">
    <citation type="submission" date="2019-07" db="EMBL/GenBank/DDBJ databases">
        <title>Quadrisphaera sp. strain DD2A genome sequencing and assembly.</title>
        <authorList>
            <person name="Kim I."/>
        </authorList>
    </citation>
    <scope>NUCLEOTIDE SEQUENCE [LARGE SCALE GENOMIC DNA]</scope>
    <source>
        <strain evidence="4 5">DD2A</strain>
    </source>
</reference>
<dbReference type="OrthoDB" id="5240489at2"/>
<dbReference type="InterPro" id="IPR020845">
    <property type="entry name" value="AMP-binding_CS"/>
</dbReference>
<proteinExistence type="predicted"/>
<dbReference type="GO" id="GO:0005524">
    <property type="term" value="F:ATP binding"/>
    <property type="evidence" value="ECO:0007669"/>
    <property type="project" value="UniProtKB-KW"/>
</dbReference>
<evidence type="ECO:0000256" key="1">
    <source>
        <dbReference type="ARBA" id="ARBA00022741"/>
    </source>
</evidence>
<dbReference type="PROSITE" id="PS00455">
    <property type="entry name" value="AMP_BINDING"/>
    <property type="match status" value="1"/>
</dbReference>
<protein>
    <submittedName>
        <fullName evidence="4">AMP-binding protein</fullName>
    </submittedName>
</protein>
<dbReference type="GO" id="GO:0004467">
    <property type="term" value="F:long-chain fatty acid-CoA ligase activity"/>
    <property type="evidence" value="ECO:0007669"/>
    <property type="project" value="TreeGrafter"/>
</dbReference>
<dbReference type="SUPFAM" id="SSF56801">
    <property type="entry name" value="Acetyl-CoA synthetase-like"/>
    <property type="match status" value="1"/>
</dbReference>